<dbReference type="EMBL" id="AY078067">
    <property type="protein sequence ID" value="AAL78051.1"/>
    <property type="molecule type" value="Genomic_DNA"/>
</dbReference>
<accession>Q8KQM5</accession>
<dbReference type="PROSITE" id="PS51819">
    <property type="entry name" value="VOC"/>
    <property type="match status" value="1"/>
</dbReference>
<sequence length="174" mass="19189">MQMGLWSRGRSRSRQDSGPDGGHPRVPRASGSTSNASPSAKREAEAQMFTETKAFSGFSVDDVPRAKQFYSDVLGLRVTEEHGMLTLHIAGERPVLVYPKGEQHTPASFTVLNFPVDDIDEAVDELTRRGVRFEHYDDFGADDKGVLRGKAKQMGPDIAWFRDPAGNVLAVLQE</sequence>
<feature type="region of interest" description="Disordered" evidence="1">
    <location>
        <begin position="1"/>
        <end position="45"/>
    </location>
</feature>
<dbReference type="Gene3D" id="3.10.180.10">
    <property type="entry name" value="2,3-Dihydroxybiphenyl 1,2-Dioxygenase, domain 1"/>
    <property type="match status" value="1"/>
</dbReference>
<evidence type="ECO:0000256" key="1">
    <source>
        <dbReference type="SAM" id="MobiDB-lite"/>
    </source>
</evidence>
<dbReference type="AlphaFoldDB" id="Q8KQM5"/>
<dbReference type="Pfam" id="PF00903">
    <property type="entry name" value="Glyoxalase"/>
    <property type="match status" value="1"/>
</dbReference>
<proteinExistence type="predicted"/>
<protein>
    <submittedName>
        <fullName evidence="3">ORFC</fullName>
    </submittedName>
</protein>
<name>Q8KQM5_SACER</name>
<evidence type="ECO:0000313" key="3">
    <source>
        <dbReference type="EMBL" id="AAL78051.1"/>
    </source>
</evidence>
<dbReference type="InterPro" id="IPR029068">
    <property type="entry name" value="Glyas_Bleomycin-R_OHBP_Dase"/>
</dbReference>
<evidence type="ECO:0000259" key="2">
    <source>
        <dbReference type="PROSITE" id="PS51819"/>
    </source>
</evidence>
<reference evidence="3" key="1">
    <citation type="journal article" date="2002" name="Mol. Microbiol.">
        <title>Identification and cloning of a type III polyketide synthase required for diffusible pigment biosynthesis in Saccharopolyspora erythraea.</title>
        <authorList>
            <person name="Cortes J."/>
            <person name="Velasco J."/>
            <person name="Foster G."/>
            <person name="Blackaby A.P."/>
            <person name="Rudd B.A."/>
            <person name="Wilkinson B."/>
        </authorList>
    </citation>
    <scope>NUCLEOTIDE SEQUENCE</scope>
</reference>
<organism evidence="3">
    <name type="scientific">Saccharopolyspora erythraea</name>
    <name type="common">Streptomyces erythraeus</name>
    <dbReference type="NCBI Taxonomy" id="1836"/>
    <lineage>
        <taxon>Bacteria</taxon>
        <taxon>Bacillati</taxon>
        <taxon>Actinomycetota</taxon>
        <taxon>Actinomycetes</taxon>
        <taxon>Pseudonocardiales</taxon>
        <taxon>Pseudonocardiaceae</taxon>
        <taxon>Saccharopolyspora</taxon>
    </lineage>
</organism>
<dbReference type="SUPFAM" id="SSF54593">
    <property type="entry name" value="Glyoxalase/Bleomycin resistance protein/Dihydroxybiphenyl dioxygenase"/>
    <property type="match status" value="1"/>
</dbReference>
<dbReference type="InterPro" id="IPR037523">
    <property type="entry name" value="VOC_core"/>
</dbReference>
<feature type="domain" description="VOC" evidence="2">
    <location>
        <begin position="52"/>
        <end position="174"/>
    </location>
</feature>
<dbReference type="InterPro" id="IPR004360">
    <property type="entry name" value="Glyas_Fos-R_dOase_dom"/>
</dbReference>